<feature type="transmembrane region" description="Helical" evidence="6">
    <location>
        <begin position="57"/>
        <end position="76"/>
    </location>
</feature>
<keyword evidence="5 6" id="KW-0472">Membrane</keyword>
<dbReference type="EMBL" id="CP139781">
    <property type="protein sequence ID" value="WRQ88823.1"/>
    <property type="molecule type" value="Genomic_DNA"/>
</dbReference>
<feature type="transmembrane region" description="Helical" evidence="6">
    <location>
        <begin position="146"/>
        <end position="166"/>
    </location>
</feature>
<feature type="transmembrane region" description="Helical" evidence="6">
    <location>
        <begin position="172"/>
        <end position="191"/>
    </location>
</feature>
<reference evidence="8 9" key="1">
    <citation type="submission" date="2023-12" db="EMBL/GenBank/DDBJ databases">
        <title>Description of an unclassified Opitutus bacterium of Verrucomicrobiota.</title>
        <authorList>
            <person name="Zhang D.-F."/>
        </authorList>
    </citation>
    <scope>NUCLEOTIDE SEQUENCE [LARGE SCALE GENOMIC DNA]</scope>
    <source>
        <strain evidence="8 9">WL0086</strain>
    </source>
</reference>
<dbReference type="Pfam" id="PF00892">
    <property type="entry name" value="EamA"/>
    <property type="match status" value="1"/>
</dbReference>
<feature type="transmembrane region" description="Helical" evidence="6">
    <location>
        <begin position="203"/>
        <end position="223"/>
    </location>
</feature>
<organism evidence="8 9">
    <name type="scientific">Actomonas aquatica</name>
    <dbReference type="NCBI Taxonomy" id="2866162"/>
    <lineage>
        <taxon>Bacteria</taxon>
        <taxon>Pseudomonadati</taxon>
        <taxon>Verrucomicrobiota</taxon>
        <taxon>Opitutia</taxon>
        <taxon>Opitutales</taxon>
        <taxon>Opitutaceae</taxon>
        <taxon>Actomonas</taxon>
    </lineage>
</organism>
<feature type="transmembrane region" description="Helical" evidence="6">
    <location>
        <begin position="88"/>
        <end position="109"/>
    </location>
</feature>
<dbReference type="PANTHER" id="PTHR32322">
    <property type="entry name" value="INNER MEMBRANE TRANSPORTER"/>
    <property type="match status" value="1"/>
</dbReference>
<proteinExistence type="predicted"/>
<name>A0ABZ1CC41_9BACT</name>
<dbReference type="SUPFAM" id="SSF103481">
    <property type="entry name" value="Multidrug resistance efflux transporter EmrE"/>
    <property type="match status" value="2"/>
</dbReference>
<feature type="transmembrane region" description="Helical" evidence="6">
    <location>
        <begin position="290"/>
        <end position="309"/>
    </location>
</feature>
<evidence type="ECO:0000313" key="9">
    <source>
        <dbReference type="Proteomes" id="UP000738431"/>
    </source>
</evidence>
<sequence length="313" mass="33365">MVSVMDPEYGAKRRSRWQLLALVAVCAVLWGSAFPGIKLVFDHWAAQGIEADFATRSLFAGVRFTVAGLGLLLFARAPLREWAETPRYWILAMAAAQTVGQYVCFYMGLSLSSGALASLLVSSGSFWWVLLAPPFLGTPRLTRRQWLVLAAGALGVTMAVYSPGVGEGSPRLGGGLILAASFFGALGLLAFQRVKRTMGARAGTGYSLFLGGVVLLALGWPAVQAGGLAWFDAYVWAWTAWLAFVSAAAFALWNHLSTLFPAPELATYRFLIPLAGVFESLLLLDGERLTVGMVAGGVVVLAAMSRIAVRKAG</sequence>
<protein>
    <submittedName>
        <fullName evidence="8">DMT family transporter</fullName>
    </submittedName>
</protein>
<evidence type="ECO:0000256" key="3">
    <source>
        <dbReference type="ARBA" id="ARBA00022692"/>
    </source>
</evidence>
<comment type="subcellular location">
    <subcellularLocation>
        <location evidence="1">Cell membrane</location>
        <topology evidence="1">Multi-pass membrane protein</topology>
    </subcellularLocation>
</comment>
<feature type="transmembrane region" description="Helical" evidence="6">
    <location>
        <begin position="265"/>
        <end position="284"/>
    </location>
</feature>
<evidence type="ECO:0000259" key="7">
    <source>
        <dbReference type="Pfam" id="PF00892"/>
    </source>
</evidence>
<dbReference type="PANTHER" id="PTHR32322:SF18">
    <property type="entry name" value="S-ADENOSYLMETHIONINE_S-ADENOSYLHOMOCYSTEINE TRANSPORTER"/>
    <property type="match status" value="1"/>
</dbReference>
<feature type="domain" description="EamA" evidence="7">
    <location>
        <begin position="21"/>
        <end position="160"/>
    </location>
</feature>
<evidence type="ECO:0000256" key="4">
    <source>
        <dbReference type="ARBA" id="ARBA00022989"/>
    </source>
</evidence>
<dbReference type="InterPro" id="IPR050638">
    <property type="entry name" value="AA-Vitamin_Transporters"/>
</dbReference>
<feature type="transmembrane region" description="Helical" evidence="6">
    <location>
        <begin position="115"/>
        <end position="134"/>
    </location>
</feature>
<keyword evidence="4 6" id="KW-1133">Transmembrane helix</keyword>
<evidence type="ECO:0000256" key="5">
    <source>
        <dbReference type="ARBA" id="ARBA00023136"/>
    </source>
</evidence>
<feature type="transmembrane region" description="Helical" evidence="6">
    <location>
        <begin position="235"/>
        <end position="253"/>
    </location>
</feature>
<evidence type="ECO:0000256" key="2">
    <source>
        <dbReference type="ARBA" id="ARBA00022475"/>
    </source>
</evidence>
<evidence type="ECO:0000256" key="1">
    <source>
        <dbReference type="ARBA" id="ARBA00004651"/>
    </source>
</evidence>
<dbReference type="InterPro" id="IPR037185">
    <property type="entry name" value="EmrE-like"/>
</dbReference>
<accession>A0ABZ1CC41</accession>
<dbReference type="RefSeq" id="WP_221031919.1">
    <property type="nucleotide sequence ID" value="NZ_CP139781.1"/>
</dbReference>
<evidence type="ECO:0000256" key="6">
    <source>
        <dbReference type="SAM" id="Phobius"/>
    </source>
</evidence>
<gene>
    <name evidence="8" type="ORF">K1X11_005360</name>
</gene>
<evidence type="ECO:0000313" key="8">
    <source>
        <dbReference type="EMBL" id="WRQ88823.1"/>
    </source>
</evidence>
<dbReference type="InterPro" id="IPR000620">
    <property type="entry name" value="EamA_dom"/>
</dbReference>
<keyword evidence="3 6" id="KW-0812">Transmembrane</keyword>
<dbReference type="Proteomes" id="UP000738431">
    <property type="component" value="Chromosome"/>
</dbReference>
<keyword evidence="9" id="KW-1185">Reference proteome</keyword>
<keyword evidence="2" id="KW-1003">Cell membrane</keyword>